<evidence type="ECO:0008006" key="4">
    <source>
        <dbReference type="Google" id="ProtNLM"/>
    </source>
</evidence>
<dbReference type="EMBL" id="JBHUKR010000004">
    <property type="protein sequence ID" value="MFD2415485.1"/>
    <property type="molecule type" value="Genomic_DNA"/>
</dbReference>
<reference evidence="3" key="1">
    <citation type="journal article" date="2019" name="Int. J. Syst. Evol. Microbiol.">
        <title>The Global Catalogue of Microorganisms (GCM) 10K type strain sequencing project: providing services to taxonomists for standard genome sequencing and annotation.</title>
        <authorList>
            <consortium name="The Broad Institute Genomics Platform"/>
            <consortium name="The Broad Institute Genome Sequencing Center for Infectious Disease"/>
            <person name="Wu L."/>
            <person name="Ma J."/>
        </authorList>
    </citation>
    <scope>NUCLEOTIDE SEQUENCE [LARGE SCALE GENOMIC DNA]</scope>
    <source>
        <strain evidence="3">CGMCC 4.7645</strain>
    </source>
</reference>
<protein>
    <recommendedName>
        <fullName evidence="4">Carrier domain-containing protein</fullName>
    </recommendedName>
</protein>
<evidence type="ECO:0000313" key="3">
    <source>
        <dbReference type="Proteomes" id="UP001597417"/>
    </source>
</evidence>
<dbReference type="Gene3D" id="3.30.559.10">
    <property type="entry name" value="Chloramphenicol acetyltransferase-like domain"/>
    <property type="match status" value="1"/>
</dbReference>
<dbReference type="Proteomes" id="UP001597417">
    <property type="component" value="Unassembled WGS sequence"/>
</dbReference>
<evidence type="ECO:0000256" key="1">
    <source>
        <dbReference type="SAM" id="MobiDB-lite"/>
    </source>
</evidence>
<feature type="region of interest" description="Disordered" evidence="1">
    <location>
        <begin position="195"/>
        <end position="217"/>
    </location>
</feature>
<accession>A0ABW5FKG8</accession>
<proteinExistence type="predicted"/>
<name>A0ABW5FKG8_9PSEU</name>
<evidence type="ECO:0000313" key="2">
    <source>
        <dbReference type="EMBL" id="MFD2415485.1"/>
    </source>
</evidence>
<organism evidence="2 3">
    <name type="scientific">Amycolatopsis pigmentata</name>
    <dbReference type="NCBI Taxonomy" id="450801"/>
    <lineage>
        <taxon>Bacteria</taxon>
        <taxon>Bacillati</taxon>
        <taxon>Actinomycetota</taxon>
        <taxon>Actinomycetes</taxon>
        <taxon>Pseudonocardiales</taxon>
        <taxon>Pseudonocardiaceae</taxon>
        <taxon>Amycolatopsis</taxon>
    </lineage>
</organism>
<dbReference type="InterPro" id="IPR036736">
    <property type="entry name" value="ACP-like_sf"/>
</dbReference>
<dbReference type="InterPro" id="IPR023213">
    <property type="entry name" value="CAT-like_dom_sf"/>
</dbReference>
<dbReference type="RefSeq" id="WP_378261319.1">
    <property type="nucleotide sequence ID" value="NZ_JBHUKR010000004.1"/>
</dbReference>
<gene>
    <name evidence="2" type="ORF">ACFSXZ_03995</name>
</gene>
<dbReference type="SUPFAM" id="SSF47336">
    <property type="entry name" value="ACP-like"/>
    <property type="match status" value="1"/>
</dbReference>
<sequence length="217" mass="23409">MTAPSARGESTEALRDQLTTLVAETTGSPVRGDRLFLESLATLRLKSALHARYGVDIGVESLFDFGIDELADTLQAALLDRHFAEPEEIIEPDEAGRSLPFPLTEVQQAYWLGGGDFELGGRSAHFYLEIDFFAASAGEIGAAFDRLLVRHDMLRAVLLPDGRQQVLAGITTTPSATTITTPPTPFEPNWPIRFSTRTGGRSTKSAPRTSATASGCT</sequence>
<comment type="caution">
    <text evidence="2">The sequence shown here is derived from an EMBL/GenBank/DDBJ whole genome shotgun (WGS) entry which is preliminary data.</text>
</comment>
<keyword evidence="3" id="KW-1185">Reference proteome</keyword>